<evidence type="ECO:0000313" key="2">
    <source>
        <dbReference type="EMBL" id="KAJ7073546.1"/>
    </source>
</evidence>
<evidence type="ECO:0000313" key="3">
    <source>
        <dbReference type="Proteomes" id="UP001222325"/>
    </source>
</evidence>
<reference evidence="2" key="1">
    <citation type="submission" date="2023-03" db="EMBL/GenBank/DDBJ databases">
        <title>Massive genome expansion in bonnet fungi (Mycena s.s.) driven by repeated elements and novel gene families across ecological guilds.</title>
        <authorList>
            <consortium name="Lawrence Berkeley National Laboratory"/>
            <person name="Harder C.B."/>
            <person name="Miyauchi S."/>
            <person name="Viragh M."/>
            <person name="Kuo A."/>
            <person name="Thoen E."/>
            <person name="Andreopoulos B."/>
            <person name="Lu D."/>
            <person name="Skrede I."/>
            <person name="Drula E."/>
            <person name="Henrissat B."/>
            <person name="Morin E."/>
            <person name="Kohler A."/>
            <person name="Barry K."/>
            <person name="LaButti K."/>
            <person name="Morin E."/>
            <person name="Salamov A."/>
            <person name="Lipzen A."/>
            <person name="Mereny Z."/>
            <person name="Hegedus B."/>
            <person name="Baldrian P."/>
            <person name="Stursova M."/>
            <person name="Weitz H."/>
            <person name="Taylor A."/>
            <person name="Grigoriev I.V."/>
            <person name="Nagy L.G."/>
            <person name="Martin F."/>
            <person name="Kauserud H."/>
        </authorList>
    </citation>
    <scope>NUCLEOTIDE SEQUENCE</scope>
    <source>
        <strain evidence="2">CBHHK173m</strain>
    </source>
</reference>
<name>A0AAD6TTC0_9AGAR</name>
<comment type="caution">
    <text evidence="2">The sequence shown here is derived from an EMBL/GenBank/DDBJ whole genome shotgun (WGS) entry which is preliminary data.</text>
</comment>
<accession>A0AAD6TTC0</accession>
<dbReference type="EMBL" id="JARJCN010000111">
    <property type="protein sequence ID" value="KAJ7073546.1"/>
    <property type="molecule type" value="Genomic_DNA"/>
</dbReference>
<dbReference type="AlphaFoldDB" id="A0AAD6TTC0"/>
<evidence type="ECO:0000256" key="1">
    <source>
        <dbReference type="SAM" id="MobiDB-lite"/>
    </source>
</evidence>
<keyword evidence="3" id="KW-1185">Reference proteome</keyword>
<feature type="compositionally biased region" description="Pro residues" evidence="1">
    <location>
        <begin position="1"/>
        <end position="66"/>
    </location>
</feature>
<protein>
    <submittedName>
        <fullName evidence="2">Uncharacterized protein</fullName>
    </submittedName>
</protein>
<dbReference type="Proteomes" id="UP001222325">
    <property type="component" value="Unassembled WGS sequence"/>
</dbReference>
<feature type="region of interest" description="Disordered" evidence="1">
    <location>
        <begin position="1"/>
        <end position="67"/>
    </location>
</feature>
<organism evidence="2 3">
    <name type="scientific">Mycena belliarum</name>
    <dbReference type="NCBI Taxonomy" id="1033014"/>
    <lineage>
        <taxon>Eukaryota</taxon>
        <taxon>Fungi</taxon>
        <taxon>Dikarya</taxon>
        <taxon>Basidiomycota</taxon>
        <taxon>Agaricomycotina</taxon>
        <taxon>Agaricomycetes</taxon>
        <taxon>Agaricomycetidae</taxon>
        <taxon>Agaricales</taxon>
        <taxon>Marasmiineae</taxon>
        <taxon>Mycenaceae</taxon>
        <taxon>Mycena</taxon>
    </lineage>
</organism>
<proteinExistence type="predicted"/>
<gene>
    <name evidence="2" type="ORF">B0H15DRAFT_792692</name>
</gene>
<sequence length="251" mass="27355">MRPATPPPPPPPPEHQGLPASPPLPRPLLPTLPPSPPPHVMPALSPAPPPSPLRDVTPPPPSPPASPDAGTWFRAVYGEVSRKSLGGCYNEVLEEWARVERGYNWDMNKGGRGLSKAGRPAEVSAWVTAARGLRKGALANGVGPEIKLLSDFDMTWWSWWGNLQPGWRRKDMQTPGRFVRDTYPEDGRDTWDTLRHPGQNGVLSLVATLYWWGMKVAADGGRADQESWTEAVTDVKWMLSGLRAANMAGGG</sequence>